<dbReference type="AlphaFoldDB" id="A0A078B1W6"/>
<reference evidence="1 2" key="1">
    <citation type="submission" date="2014-06" db="EMBL/GenBank/DDBJ databases">
        <authorList>
            <person name="Swart Estienne"/>
        </authorList>
    </citation>
    <scope>NUCLEOTIDE SEQUENCE [LARGE SCALE GENOMIC DNA]</scope>
    <source>
        <strain evidence="1 2">130c</strain>
    </source>
</reference>
<evidence type="ECO:0000313" key="1">
    <source>
        <dbReference type="EMBL" id="CDW87287.1"/>
    </source>
</evidence>
<keyword evidence="2" id="KW-1185">Reference proteome</keyword>
<gene>
    <name evidence="1" type="primary">Contig2447.g2633</name>
    <name evidence="1" type="ORF">STYLEM_16390</name>
</gene>
<dbReference type="Pfam" id="PF07004">
    <property type="entry name" value="SHIPPO-rpt"/>
    <property type="match status" value="2"/>
</dbReference>
<accession>A0A078B1W6</accession>
<dbReference type="InParanoid" id="A0A078B1W6"/>
<name>A0A078B1W6_STYLE</name>
<dbReference type="Proteomes" id="UP000039865">
    <property type="component" value="Unassembled WGS sequence"/>
</dbReference>
<organism evidence="1 2">
    <name type="scientific">Stylonychia lemnae</name>
    <name type="common">Ciliate</name>
    <dbReference type="NCBI Taxonomy" id="5949"/>
    <lineage>
        <taxon>Eukaryota</taxon>
        <taxon>Sar</taxon>
        <taxon>Alveolata</taxon>
        <taxon>Ciliophora</taxon>
        <taxon>Intramacronucleata</taxon>
        <taxon>Spirotrichea</taxon>
        <taxon>Stichotrichia</taxon>
        <taxon>Sporadotrichida</taxon>
        <taxon>Oxytrichidae</taxon>
        <taxon>Stylonychinae</taxon>
        <taxon>Stylonychia</taxon>
    </lineage>
</organism>
<evidence type="ECO:0000313" key="2">
    <source>
        <dbReference type="Proteomes" id="UP000039865"/>
    </source>
</evidence>
<dbReference type="EMBL" id="CCKQ01015469">
    <property type="protein sequence ID" value="CDW87287.1"/>
    <property type="molecule type" value="Genomic_DNA"/>
</dbReference>
<proteinExistence type="predicted"/>
<dbReference type="InterPro" id="IPR010736">
    <property type="entry name" value="SHIPPO-rpt"/>
</dbReference>
<sequence>MRAKTPKDYSLNNINKCQPGPADYESYSTLDMSRNKGILMNSRFQGATGGVISRSGRRVDKDSFMMNGWIDNPGPGNYDNNLEFNKKGSYIFCKWKNSGAPKFDRASRNINLDKSVTRKITPGPGAYRATTEFGFVENTAESNPYQTIQSRHSVQRNQISTIQ</sequence>
<protein>
    <submittedName>
        <fullName evidence="1">Uncharacterized protein</fullName>
    </submittedName>
</protein>